<proteinExistence type="predicted"/>
<evidence type="ECO:0000313" key="1">
    <source>
        <dbReference type="EMBL" id="KJH40254.1"/>
    </source>
</evidence>
<protein>
    <submittedName>
        <fullName evidence="1">Uncharacterized protein</fullName>
    </submittedName>
</protein>
<accession>A0A0D8X9F3</accession>
<evidence type="ECO:0000313" key="2">
    <source>
        <dbReference type="Proteomes" id="UP000053766"/>
    </source>
</evidence>
<sequence>MTELLHYQQHSDEHLREDDNAIMANWSTQIWQNILNRVMRSLSSGAFSTNLIGATVMIA</sequence>
<gene>
    <name evidence="1" type="ORF">DICVIV_13805</name>
</gene>
<dbReference type="EMBL" id="KN717455">
    <property type="protein sequence ID" value="KJH40254.1"/>
    <property type="molecule type" value="Genomic_DNA"/>
</dbReference>
<dbReference type="AlphaFoldDB" id="A0A0D8X9F3"/>
<name>A0A0D8X9F3_DICVI</name>
<reference evidence="2" key="2">
    <citation type="journal article" date="2016" name="Sci. Rep.">
        <title>Dictyocaulus viviparus genome, variome and transcriptome elucidate lungworm biology and support future intervention.</title>
        <authorList>
            <person name="McNulty S.N."/>
            <person name="Strube C."/>
            <person name="Rosa B.A."/>
            <person name="Martin J.C."/>
            <person name="Tyagi R."/>
            <person name="Choi Y.J."/>
            <person name="Wang Q."/>
            <person name="Hallsworth Pepin K."/>
            <person name="Zhang X."/>
            <person name="Ozersky P."/>
            <person name="Wilson R.K."/>
            <person name="Sternberg P.W."/>
            <person name="Gasser R.B."/>
            <person name="Mitreva M."/>
        </authorList>
    </citation>
    <scope>NUCLEOTIDE SEQUENCE [LARGE SCALE GENOMIC DNA]</scope>
    <source>
        <strain evidence="2">HannoverDv2000</strain>
    </source>
</reference>
<organism evidence="1 2">
    <name type="scientific">Dictyocaulus viviparus</name>
    <name type="common">Bovine lungworm</name>
    <dbReference type="NCBI Taxonomy" id="29172"/>
    <lineage>
        <taxon>Eukaryota</taxon>
        <taxon>Metazoa</taxon>
        <taxon>Ecdysozoa</taxon>
        <taxon>Nematoda</taxon>
        <taxon>Chromadorea</taxon>
        <taxon>Rhabditida</taxon>
        <taxon>Rhabditina</taxon>
        <taxon>Rhabditomorpha</taxon>
        <taxon>Strongyloidea</taxon>
        <taxon>Metastrongylidae</taxon>
        <taxon>Dictyocaulus</taxon>
    </lineage>
</organism>
<reference evidence="1 2" key="1">
    <citation type="submission" date="2013-11" db="EMBL/GenBank/DDBJ databases">
        <title>Draft genome of the bovine lungworm Dictyocaulus viviparus.</title>
        <authorList>
            <person name="Mitreva M."/>
        </authorList>
    </citation>
    <scope>NUCLEOTIDE SEQUENCE [LARGE SCALE GENOMIC DNA]</scope>
    <source>
        <strain evidence="1 2">HannoverDv2000</strain>
    </source>
</reference>
<dbReference type="Proteomes" id="UP000053766">
    <property type="component" value="Unassembled WGS sequence"/>
</dbReference>
<keyword evidence="2" id="KW-1185">Reference proteome</keyword>